<accession>A0A645DXL2</accession>
<dbReference type="AlphaFoldDB" id="A0A645DXL2"/>
<evidence type="ECO:0000313" key="1">
    <source>
        <dbReference type="EMBL" id="MPM94009.1"/>
    </source>
</evidence>
<reference evidence="1" key="1">
    <citation type="submission" date="2019-08" db="EMBL/GenBank/DDBJ databases">
        <authorList>
            <person name="Kucharzyk K."/>
            <person name="Murdoch R.W."/>
            <person name="Higgins S."/>
            <person name="Loffler F."/>
        </authorList>
    </citation>
    <scope>NUCLEOTIDE SEQUENCE</scope>
</reference>
<dbReference type="EMBL" id="VSSQ01040706">
    <property type="protein sequence ID" value="MPM94009.1"/>
    <property type="molecule type" value="Genomic_DNA"/>
</dbReference>
<name>A0A645DXL2_9ZZZZ</name>
<comment type="caution">
    <text evidence="1">The sequence shown here is derived from an EMBL/GenBank/DDBJ whole genome shotgun (WGS) entry which is preliminary data.</text>
</comment>
<gene>
    <name evidence="1" type="ORF">SDC9_141151</name>
</gene>
<protein>
    <submittedName>
        <fullName evidence="1">Uncharacterized protein</fullName>
    </submittedName>
</protein>
<sequence length="160" mass="17852">MISGASRARRIADDLRGLKDDLRVRLDQHITTSDQFHQRSGKQLHVLVVPAAPIDRVTGLRIAVSGNDWVPRVRPDELDPHRITIQHFDFCGKLTVSRFIPDGVLNLCFRKNASAVGQSGNLDATGALVSVVRTHYSRVLSRHQANIHAHDFSASQSRLY</sequence>
<organism evidence="1">
    <name type="scientific">bioreactor metagenome</name>
    <dbReference type="NCBI Taxonomy" id="1076179"/>
    <lineage>
        <taxon>unclassified sequences</taxon>
        <taxon>metagenomes</taxon>
        <taxon>ecological metagenomes</taxon>
    </lineage>
</organism>
<proteinExistence type="predicted"/>